<comment type="subcellular location">
    <subcellularLocation>
        <location evidence="1">Membrane</location>
    </subcellularLocation>
</comment>
<evidence type="ECO:0000256" key="2">
    <source>
        <dbReference type="ARBA" id="ARBA00022692"/>
    </source>
</evidence>
<feature type="transmembrane region" description="Helical" evidence="6">
    <location>
        <begin position="41"/>
        <end position="62"/>
    </location>
</feature>
<keyword evidence="9" id="KW-1185">Reference proteome</keyword>
<dbReference type="AlphaFoldDB" id="A0A1E3H270"/>
<proteinExistence type="predicted"/>
<protein>
    <submittedName>
        <fullName evidence="8">Tetratricopeptide repeat protein</fullName>
    </submittedName>
</protein>
<keyword evidence="4 6" id="KW-0472">Membrane</keyword>
<evidence type="ECO:0000259" key="7">
    <source>
        <dbReference type="Pfam" id="PF07219"/>
    </source>
</evidence>
<dbReference type="InterPro" id="IPR010817">
    <property type="entry name" value="HemY_N"/>
</dbReference>
<keyword evidence="3 6" id="KW-1133">Transmembrane helix</keyword>
<accession>A0A1E3H270</accession>
<dbReference type="PIRSF" id="PIRSF031802">
    <property type="entry name" value="UCP031802"/>
    <property type="match status" value="1"/>
</dbReference>
<evidence type="ECO:0000256" key="4">
    <source>
        <dbReference type="ARBA" id="ARBA00023136"/>
    </source>
</evidence>
<evidence type="ECO:0000256" key="5">
    <source>
        <dbReference type="SAM" id="MobiDB-lite"/>
    </source>
</evidence>
<dbReference type="SUPFAM" id="SSF48452">
    <property type="entry name" value="TPR-like"/>
    <property type="match status" value="1"/>
</dbReference>
<evidence type="ECO:0000256" key="1">
    <source>
        <dbReference type="ARBA" id="ARBA00004370"/>
    </source>
</evidence>
<organism evidence="8 9">
    <name type="scientific">Methylobrevis pamukkalensis</name>
    <dbReference type="NCBI Taxonomy" id="1439726"/>
    <lineage>
        <taxon>Bacteria</taxon>
        <taxon>Pseudomonadati</taxon>
        <taxon>Pseudomonadota</taxon>
        <taxon>Alphaproteobacteria</taxon>
        <taxon>Hyphomicrobiales</taxon>
        <taxon>Pleomorphomonadaceae</taxon>
        <taxon>Methylobrevis</taxon>
    </lineage>
</organism>
<dbReference type="RefSeq" id="WP_069306932.1">
    <property type="nucleotide sequence ID" value="NZ_MCRJ01000051.1"/>
</dbReference>
<dbReference type="Gene3D" id="1.25.40.10">
    <property type="entry name" value="Tetratricopeptide repeat domain"/>
    <property type="match status" value="1"/>
</dbReference>
<reference evidence="8 9" key="1">
    <citation type="submission" date="2016-07" db="EMBL/GenBank/DDBJ databases">
        <title>Draft Genome Sequence of Methylobrevis pamukkalensis PK2.</title>
        <authorList>
            <person name="Vasilenko O.V."/>
            <person name="Doronina N.V."/>
            <person name="Shmareva M.N."/>
            <person name="Tarlachkov S.V."/>
            <person name="Mustakhimov I."/>
            <person name="Trotsenko Y.A."/>
        </authorList>
    </citation>
    <scope>NUCLEOTIDE SEQUENCE [LARGE SCALE GENOMIC DNA]</scope>
    <source>
        <strain evidence="8 9">PK2</strain>
    </source>
</reference>
<dbReference type="Pfam" id="PF07219">
    <property type="entry name" value="HemY_N"/>
    <property type="match status" value="1"/>
</dbReference>
<dbReference type="PATRIC" id="fig|1439726.3.peg.2385"/>
<evidence type="ECO:0000313" key="8">
    <source>
        <dbReference type="EMBL" id="ODN70400.1"/>
    </source>
</evidence>
<name>A0A1E3H270_9HYPH</name>
<dbReference type="InterPro" id="IPR016982">
    <property type="entry name" value="Mms48"/>
</dbReference>
<gene>
    <name evidence="8" type="ORF">A6302_02264</name>
</gene>
<evidence type="ECO:0000256" key="6">
    <source>
        <dbReference type="SAM" id="Phobius"/>
    </source>
</evidence>
<feature type="domain" description="HemY N-terminal" evidence="7">
    <location>
        <begin position="28"/>
        <end position="133"/>
    </location>
</feature>
<dbReference type="EMBL" id="MCRJ01000051">
    <property type="protein sequence ID" value="ODN70400.1"/>
    <property type="molecule type" value="Genomic_DNA"/>
</dbReference>
<dbReference type="GO" id="GO:0016020">
    <property type="term" value="C:membrane"/>
    <property type="evidence" value="ECO:0007669"/>
    <property type="project" value="UniProtKB-SubCell"/>
</dbReference>
<feature type="compositionally biased region" description="Basic residues" evidence="5">
    <location>
        <begin position="482"/>
        <end position="507"/>
    </location>
</feature>
<dbReference type="Proteomes" id="UP000094622">
    <property type="component" value="Unassembled WGS sequence"/>
</dbReference>
<comment type="caution">
    <text evidence="8">The sequence shown here is derived from an EMBL/GenBank/DDBJ whole genome shotgun (WGS) entry which is preliminary data.</text>
</comment>
<sequence length="507" mass="55990">MIRVLIALAALFAVVFALDWLGGVPIDVNVVWPGGEMAPSLRVVVVALVVFAILAVVLWSLVMGLIRGPRMIGDYFRARRRDKGYGALSRGMIAVGSGDARLAHRYSSEARKQLGDREPLVHLLEAQTAQLEGRNDRARAAFNRMLEKPDTALLGLRGLYVEAVREGETAAARHYAAEALKLSPGILWAGTATIEYQSAEKDWVGALETLEASASARLVDKKTARRQRAVILTARALQSEDHDPDLARNLSKEAHRLAPDLVPAAVIAGRMLSRANELRKASKVLETTWRESPHPDIAEVYAHVRSGDAPRDRLKRVKHLASLRPNHVEGTLAIARQAIDAHDWAEARSTLTQALRQSPTRRVCLMMAELEEAEHGDRGRMREWLSRAVHAPRDATWVADGVTADEWSPVSPVTGHLDAFEWKVPATAAKPSHDLDGAELAHQAMLPLDALPPAAPPRRRVRTTTFRRPRPVRPRAMPRAAAPRRRPQSRPKGRLAKGRLARRSRST</sequence>
<evidence type="ECO:0000313" key="9">
    <source>
        <dbReference type="Proteomes" id="UP000094622"/>
    </source>
</evidence>
<dbReference type="OrthoDB" id="9798343at2"/>
<keyword evidence="2 6" id="KW-0812">Transmembrane</keyword>
<evidence type="ECO:0000256" key="3">
    <source>
        <dbReference type="ARBA" id="ARBA00022989"/>
    </source>
</evidence>
<feature type="compositionally biased region" description="Basic residues" evidence="5">
    <location>
        <begin position="457"/>
        <end position="473"/>
    </location>
</feature>
<dbReference type="InterPro" id="IPR011990">
    <property type="entry name" value="TPR-like_helical_dom_sf"/>
</dbReference>
<feature type="region of interest" description="Disordered" evidence="5">
    <location>
        <begin position="448"/>
        <end position="507"/>
    </location>
</feature>